<evidence type="ECO:0000256" key="6">
    <source>
        <dbReference type="SAM" id="Phobius"/>
    </source>
</evidence>
<evidence type="ECO:0000313" key="7">
    <source>
        <dbReference type="EMBL" id="OIP69096.1"/>
    </source>
</evidence>
<evidence type="ECO:0000313" key="10">
    <source>
        <dbReference type="Proteomes" id="UP000228560"/>
    </source>
</evidence>
<gene>
    <name evidence="7" type="ORF">AUK42_05715</name>
    <name evidence="8" type="ORF">CO097_06110</name>
</gene>
<dbReference type="EMBL" id="PFTV01000152">
    <property type="protein sequence ID" value="PJB56093.1"/>
    <property type="molecule type" value="Genomic_DNA"/>
</dbReference>
<comment type="caution">
    <text evidence="7">The sequence shown here is derived from an EMBL/GenBank/DDBJ whole genome shotgun (WGS) entry which is preliminary data.</text>
</comment>
<dbReference type="Proteomes" id="UP000182763">
    <property type="component" value="Unassembled WGS sequence"/>
</dbReference>
<dbReference type="InterPro" id="IPR001851">
    <property type="entry name" value="ABC_transp_permease"/>
</dbReference>
<evidence type="ECO:0000313" key="9">
    <source>
        <dbReference type="Proteomes" id="UP000182763"/>
    </source>
</evidence>
<organism evidence="7 9">
    <name type="scientific">Candidatus Infernicultor aquiphilus</name>
    <dbReference type="NCBI Taxonomy" id="1805029"/>
    <lineage>
        <taxon>Bacteria</taxon>
        <taxon>Pseudomonadati</taxon>
        <taxon>Atribacterota</taxon>
        <taxon>Candidatus Phoenicimicrobiia</taxon>
        <taxon>Candidatus Pheonicimicrobiales</taxon>
        <taxon>Candidatus Phoenicimicrobiaceae</taxon>
        <taxon>Candidatus Infernicultor</taxon>
    </lineage>
</organism>
<name>A0A1J5GQ32_9BACT</name>
<evidence type="ECO:0000256" key="2">
    <source>
        <dbReference type="ARBA" id="ARBA00022475"/>
    </source>
</evidence>
<dbReference type="PANTHER" id="PTHR30482:SF10">
    <property type="entry name" value="HIGH-AFFINITY BRANCHED-CHAIN AMINO ACID TRANSPORT PROTEIN BRAE"/>
    <property type="match status" value="1"/>
</dbReference>
<reference evidence="7 9" key="1">
    <citation type="journal article" date="2016" name="Environ. Microbiol.">
        <title>Genomic resolution of a cold subsurface aquifer community provides metabolic insights for novel microbes adapted to high CO concentrations.</title>
        <authorList>
            <person name="Probst A.J."/>
            <person name="Castelle C.J."/>
            <person name="Singh A."/>
            <person name="Brown C.T."/>
            <person name="Anantharaman K."/>
            <person name="Sharon I."/>
            <person name="Hug L.A."/>
            <person name="Burstein D."/>
            <person name="Emerson J.B."/>
            <person name="Thomas B.C."/>
            <person name="Banfield J.F."/>
        </authorList>
    </citation>
    <scope>NUCLEOTIDE SEQUENCE [LARGE SCALE GENOMIC DNA]</scope>
    <source>
        <strain evidence="7">CG2_30_33_13</strain>
    </source>
</reference>
<accession>A0A1J5GQ32</accession>
<keyword evidence="5 6" id="KW-0472">Membrane</keyword>
<dbReference type="EMBL" id="MNYY01000109">
    <property type="protein sequence ID" value="OIP69096.1"/>
    <property type="molecule type" value="Genomic_DNA"/>
</dbReference>
<dbReference type="PANTHER" id="PTHR30482">
    <property type="entry name" value="HIGH-AFFINITY BRANCHED-CHAIN AMINO ACID TRANSPORT SYSTEM PERMEASE"/>
    <property type="match status" value="1"/>
</dbReference>
<feature type="transmembrane region" description="Helical" evidence="6">
    <location>
        <begin position="78"/>
        <end position="96"/>
    </location>
</feature>
<sequence>MKIIKKIINLIKEYYKFILITVLVYLLIEILNGTIPIVPRLLNRYYMQILMFALINIIMTVSLNLINGFTGQFSIGHAGFMCIGAYTSAYFTTILFKAAKMAYFPQLALFIFSLIMGGLIAAIAGYLIGLPTLKLKGDYLAIVTLAFGEIVRSIVRASDEISAFLRQIGLVQYSETIAKISGPRGLSTIPALSKFWLVYVIAILSVIIMRNFIYSTHGRACLSIRENEVAAETMGINTTRYKIIAFSLSAFFAGVGGGLFAHVLRFIHPDNFSFIKSIDYLIYLYAGGMGSITGSILAATGLTIFPEFLRVINFQQWRMVIYPLLLIILMLRKPDGIFGNREFSFLVPKRKEVN</sequence>
<proteinExistence type="predicted"/>
<dbReference type="InterPro" id="IPR043428">
    <property type="entry name" value="LivM-like"/>
</dbReference>
<dbReference type="Pfam" id="PF02653">
    <property type="entry name" value="BPD_transp_2"/>
    <property type="match status" value="1"/>
</dbReference>
<evidence type="ECO:0000256" key="4">
    <source>
        <dbReference type="ARBA" id="ARBA00022989"/>
    </source>
</evidence>
<dbReference type="GO" id="GO:0015658">
    <property type="term" value="F:branched-chain amino acid transmembrane transporter activity"/>
    <property type="evidence" value="ECO:0007669"/>
    <property type="project" value="InterPro"/>
</dbReference>
<dbReference type="GO" id="GO:0005886">
    <property type="term" value="C:plasma membrane"/>
    <property type="evidence" value="ECO:0007669"/>
    <property type="project" value="UniProtKB-SubCell"/>
</dbReference>
<keyword evidence="3 6" id="KW-0812">Transmembrane</keyword>
<evidence type="ECO:0000256" key="3">
    <source>
        <dbReference type="ARBA" id="ARBA00022692"/>
    </source>
</evidence>
<feature type="transmembrane region" description="Helical" evidence="6">
    <location>
        <begin position="195"/>
        <end position="213"/>
    </location>
</feature>
<evidence type="ECO:0000256" key="1">
    <source>
        <dbReference type="ARBA" id="ARBA00004651"/>
    </source>
</evidence>
<keyword evidence="4 6" id="KW-1133">Transmembrane helix</keyword>
<dbReference type="STRING" id="1805029.AUK42_05715"/>
<dbReference type="AlphaFoldDB" id="A0A1J5GQ32"/>
<feature type="transmembrane region" description="Helical" evidence="6">
    <location>
        <begin position="14"/>
        <end position="39"/>
    </location>
</feature>
<protein>
    <submittedName>
        <fullName evidence="8">Branched-chain amino acid ABC transporter permease</fullName>
    </submittedName>
</protein>
<comment type="subcellular location">
    <subcellularLocation>
        <location evidence="1">Cell membrane</location>
        <topology evidence="1">Multi-pass membrane protein</topology>
    </subcellularLocation>
</comment>
<dbReference type="Proteomes" id="UP000228560">
    <property type="component" value="Unassembled WGS sequence"/>
</dbReference>
<feature type="transmembrane region" description="Helical" evidence="6">
    <location>
        <begin position="45"/>
        <end position="66"/>
    </location>
</feature>
<accession>A0A2M8CAL1</accession>
<feature type="transmembrane region" description="Helical" evidence="6">
    <location>
        <begin position="314"/>
        <end position="331"/>
    </location>
</feature>
<evidence type="ECO:0000313" key="8">
    <source>
        <dbReference type="EMBL" id="PJB56093.1"/>
    </source>
</evidence>
<feature type="transmembrane region" description="Helical" evidence="6">
    <location>
        <begin position="108"/>
        <end position="128"/>
    </location>
</feature>
<feature type="transmembrane region" description="Helical" evidence="6">
    <location>
        <begin position="280"/>
        <end position="302"/>
    </location>
</feature>
<evidence type="ECO:0000256" key="5">
    <source>
        <dbReference type="ARBA" id="ARBA00023136"/>
    </source>
</evidence>
<feature type="transmembrane region" description="Helical" evidence="6">
    <location>
        <begin position="243"/>
        <end position="268"/>
    </location>
</feature>
<keyword evidence="2" id="KW-1003">Cell membrane</keyword>
<reference evidence="8 10" key="2">
    <citation type="submission" date="2017-09" db="EMBL/GenBank/DDBJ databases">
        <title>Depth-based differentiation of microbial function through sediment-hosted aquifers and enrichment of novel symbionts in the deep terrestrial subsurface.</title>
        <authorList>
            <person name="Probst A.J."/>
            <person name="Ladd B."/>
            <person name="Jarett J.K."/>
            <person name="Geller-Mcgrath D.E."/>
            <person name="Sieber C.M."/>
            <person name="Emerson J.B."/>
            <person name="Anantharaman K."/>
            <person name="Thomas B.C."/>
            <person name="Malmstrom R."/>
            <person name="Stieglmeier M."/>
            <person name="Klingl A."/>
            <person name="Woyke T."/>
            <person name="Ryan C.M."/>
            <person name="Banfield J.F."/>
        </authorList>
    </citation>
    <scope>NUCLEOTIDE SEQUENCE [LARGE SCALE GENOMIC DNA]</scope>
    <source>
        <strain evidence="8">CG_4_9_14_3_um_filter_33_16</strain>
    </source>
</reference>
<dbReference type="CDD" id="cd06581">
    <property type="entry name" value="TM_PBP1_LivM_like"/>
    <property type="match status" value="1"/>
</dbReference>